<dbReference type="GO" id="GO:0005576">
    <property type="term" value="C:extracellular region"/>
    <property type="evidence" value="ECO:0007669"/>
    <property type="project" value="UniProtKB-SubCell"/>
</dbReference>
<comment type="subcellular location">
    <subcellularLocation>
        <location evidence="1">Secreted</location>
    </subcellularLocation>
</comment>
<evidence type="ECO:0000256" key="1">
    <source>
        <dbReference type="ARBA" id="ARBA00004613"/>
    </source>
</evidence>
<dbReference type="AlphaFoldDB" id="A0A385IUP6"/>
<sequence>MLSSSVVFLVATVVISTLALDVGESFLDLLISEEEYTDAAKSLTRFARQVQTTTATGSPTAKAVGIQQRTLFCCKSAGSEMAYMFIDRQVEQDCKDEFSKKVNGSDYLDSINGSLSSKENIRQMQFACVFECIGRTLKLLRDDGKADNEITGKFLETKVLTVDWMKPIADRIIDKCLRSLNDTVLSTPDTGDLKCNPSAIMLFTCLIYEAEINCPEADRRNDSYCTGRQAALDKIRTNSTN</sequence>
<evidence type="ECO:0000313" key="5">
    <source>
        <dbReference type="EMBL" id="AXY87863.1"/>
    </source>
</evidence>
<dbReference type="InterPro" id="IPR036728">
    <property type="entry name" value="PBP_GOBP_sf"/>
</dbReference>
<dbReference type="GO" id="GO:0005549">
    <property type="term" value="F:odorant binding"/>
    <property type="evidence" value="ECO:0007669"/>
    <property type="project" value="InterPro"/>
</dbReference>
<evidence type="ECO:0000256" key="2">
    <source>
        <dbReference type="ARBA" id="ARBA00008098"/>
    </source>
</evidence>
<proteinExistence type="evidence at transcript level"/>
<dbReference type="PANTHER" id="PTHR21066">
    <property type="entry name" value="ODORANT-BINDING PROTEIN 59A-RELATED"/>
    <property type="match status" value="1"/>
</dbReference>
<feature type="chain" id="PRO_5017347529" evidence="4">
    <location>
        <begin position="20"/>
        <end position="241"/>
    </location>
</feature>
<evidence type="ECO:0000256" key="4">
    <source>
        <dbReference type="SAM" id="SignalP"/>
    </source>
</evidence>
<feature type="signal peptide" evidence="4">
    <location>
        <begin position="1"/>
        <end position="19"/>
    </location>
</feature>
<keyword evidence="3" id="KW-0964">Secreted</keyword>
<accession>A0A385IUP6</accession>
<comment type="similarity">
    <text evidence="2">Belongs to the PBP/GOBP family.</text>
</comment>
<dbReference type="PANTHER" id="PTHR21066:SF17">
    <property type="entry name" value="AGAP011368-PA"/>
    <property type="match status" value="1"/>
</dbReference>
<protein>
    <submittedName>
        <fullName evidence="5">Odorant binding protein 4</fullName>
    </submittedName>
</protein>
<organism evidence="5">
    <name type="scientific">Subpsaltria yangi</name>
    <dbReference type="NCBI Taxonomy" id="1195109"/>
    <lineage>
        <taxon>Eukaryota</taxon>
        <taxon>Metazoa</taxon>
        <taxon>Ecdysozoa</taxon>
        <taxon>Arthropoda</taxon>
        <taxon>Hexapoda</taxon>
        <taxon>Insecta</taxon>
        <taxon>Pterygota</taxon>
        <taxon>Neoptera</taxon>
        <taxon>Paraneoptera</taxon>
        <taxon>Hemiptera</taxon>
        <taxon>Auchenorrhyncha</taxon>
        <taxon>Cicadoidea</taxon>
        <taxon>Cicadidae</taxon>
        <taxon>Tibicininae</taxon>
        <taxon>Tibicinini</taxon>
        <taxon>Subpsaltria</taxon>
    </lineage>
</organism>
<dbReference type="InterPro" id="IPR052295">
    <property type="entry name" value="Odorant-binding_protein"/>
</dbReference>
<evidence type="ECO:0000256" key="3">
    <source>
        <dbReference type="ARBA" id="ARBA00022525"/>
    </source>
</evidence>
<name>A0A385IUP6_9HEMI</name>
<dbReference type="Gene3D" id="1.10.238.270">
    <property type="match status" value="1"/>
</dbReference>
<dbReference type="SUPFAM" id="SSF47565">
    <property type="entry name" value="Insect pheromone/odorant-binding proteins"/>
    <property type="match status" value="1"/>
</dbReference>
<keyword evidence="4" id="KW-0732">Signal</keyword>
<reference evidence="5" key="1">
    <citation type="journal article" date="2018" name="Comp. Biochem. Physiol. Part D Genomics Proteomics">
        <title>Identification of candidate olfactory genes in cicada Subpsaltria yangi by antennal transcriptome analysis.</title>
        <authorList>
            <person name="Qi M."/>
            <person name="Wei S."/>
            <person name="Wei C."/>
        </authorList>
    </citation>
    <scope>NUCLEOTIDE SEQUENCE</scope>
</reference>
<dbReference type="EMBL" id="MH230204">
    <property type="protein sequence ID" value="AXY87863.1"/>
    <property type="molecule type" value="mRNA"/>
</dbReference>